<dbReference type="GO" id="GO:0008168">
    <property type="term" value="F:methyltransferase activity"/>
    <property type="evidence" value="ECO:0007669"/>
    <property type="project" value="UniProtKB-KW"/>
</dbReference>
<accession>A0ABP9H2W3</accession>
<dbReference type="Proteomes" id="UP001499993">
    <property type="component" value="Unassembled WGS sequence"/>
</dbReference>
<name>A0ABP9H2W3_9ACTN</name>
<dbReference type="PIRSF" id="PIRSF017393">
    <property type="entry name" value="MTase_SAV2177"/>
    <property type="match status" value="1"/>
</dbReference>
<proteinExistence type="predicted"/>
<keyword evidence="1" id="KW-0808">Transferase</keyword>
<dbReference type="InterPro" id="IPR029063">
    <property type="entry name" value="SAM-dependent_MTases_sf"/>
</dbReference>
<protein>
    <submittedName>
        <fullName evidence="1">SAM-dependent methyltransferase</fullName>
    </submittedName>
</protein>
<reference evidence="2" key="1">
    <citation type="journal article" date="2019" name="Int. J. Syst. Evol. Microbiol.">
        <title>The Global Catalogue of Microorganisms (GCM) 10K type strain sequencing project: providing services to taxonomists for standard genome sequencing and annotation.</title>
        <authorList>
            <consortium name="The Broad Institute Genomics Platform"/>
            <consortium name="The Broad Institute Genome Sequencing Center for Infectious Disease"/>
            <person name="Wu L."/>
            <person name="Ma J."/>
        </authorList>
    </citation>
    <scope>NUCLEOTIDE SEQUENCE [LARGE SCALE GENOMIC DNA]</scope>
    <source>
        <strain evidence="2">JCM 18123</strain>
    </source>
</reference>
<evidence type="ECO:0000313" key="2">
    <source>
        <dbReference type="Proteomes" id="UP001499993"/>
    </source>
</evidence>
<dbReference type="RefSeq" id="WP_345558795.1">
    <property type="nucleotide sequence ID" value="NZ_BAABIK010000034.1"/>
</dbReference>
<dbReference type="GO" id="GO:0032259">
    <property type="term" value="P:methylation"/>
    <property type="evidence" value="ECO:0007669"/>
    <property type="project" value="UniProtKB-KW"/>
</dbReference>
<organism evidence="1 2">
    <name type="scientific">Streptomonospora halophila</name>
    <dbReference type="NCBI Taxonomy" id="427369"/>
    <lineage>
        <taxon>Bacteria</taxon>
        <taxon>Bacillati</taxon>
        <taxon>Actinomycetota</taxon>
        <taxon>Actinomycetes</taxon>
        <taxon>Streptosporangiales</taxon>
        <taxon>Nocardiopsidaceae</taxon>
        <taxon>Streptomonospora</taxon>
    </lineage>
</organism>
<dbReference type="InterPro" id="IPR006764">
    <property type="entry name" value="SAM_dep_MeTrfase_SAV2177_type"/>
</dbReference>
<comment type="caution">
    <text evidence="1">The sequence shown here is derived from an EMBL/GenBank/DDBJ whole genome shotgun (WGS) entry which is preliminary data.</text>
</comment>
<keyword evidence="2" id="KW-1185">Reference proteome</keyword>
<evidence type="ECO:0000313" key="1">
    <source>
        <dbReference type="EMBL" id="GAA4954892.1"/>
    </source>
</evidence>
<dbReference type="SUPFAM" id="SSF53335">
    <property type="entry name" value="S-adenosyl-L-methionine-dependent methyltransferases"/>
    <property type="match status" value="1"/>
</dbReference>
<dbReference type="EMBL" id="BAABIK010000034">
    <property type="protein sequence ID" value="GAA4954892.1"/>
    <property type="molecule type" value="Genomic_DNA"/>
</dbReference>
<dbReference type="Pfam" id="PF04672">
    <property type="entry name" value="Methyltransf_19"/>
    <property type="match status" value="1"/>
</dbReference>
<dbReference type="Gene3D" id="3.40.50.150">
    <property type="entry name" value="Vaccinia Virus protein VP39"/>
    <property type="match status" value="1"/>
</dbReference>
<keyword evidence="1" id="KW-0489">Methyltransferase</keyword>
<gene>
    <name evidence="1" type="ORF">GCM10023224_45480</name>
</gene>
<sequence>MHDSDFATSDTVPPSLPGIDLSRPSIARMYDAGIGGKDNFEIDREAAIALEDLVPGTFAMARANRDYLSRAVDHVARSGVRQYIDLGSGLPTMENTHEIAQRHHPGAGVVYVDNDPIVLAHGRALLAENESTTVITSDLCDVDRVLGDADTERIIDFTEPVCVMLVSLLHCLPDDRDPFGVVRAYFDRLAPGSCLVYSHIVSDDEEAARSFTDRVHSSGAYWGRVRTPDEASRAFEGMRLVSPSPSGDFPAVAVDCSTWRVPGVEPQRRPADAEVLIWEHAGVAFV</sequence>